<feature type="region of interest" description="Disordered" evidence="7">
    <location>
        <begin position="1"/>
        <end position="60"/>
    </location>
</feature>
<dbReference type="Gene3D" id="3.40.50.300">
    <property type="entry name" value="P-loop containing nucleotide triphosphate hydrolases"/>
    <property type="match status" value="1"/>
</dbReference>
<feature type="region of interest" description="Disordered" evidence="7">
    <location>
        <begin position="521"/>
        <end position="544"/>
    </location>
</feature>
<gene>
    <name evidence="9" type="ORF">HU200_005831</name>
</gene>
<dbReference type="InterPro" id="IPR025753">
    <property type="entry name" value="AAA_N_dom"/>
</dbReference>
<comment type="cofactor">
    <cofactor evidence="1">
        <name>Mg(2+)</name>
        <dbReference type="ChEBI" id="CHEBI:18420"/>
    </cofactor>
</comment>
<evidence type="ECO:0000313" key="9">
    <source>
        <dbReference type="EMBL" id="KAF8772360.1"/>
    </source>
</evidence>
<dbReference type="Pfam" id="PF14363">
    <property type="entry name" value="AAA_assoc"/>
    <property type="match status" value="1"/>
</dbReference>
<evidence type="ECO:0000256" key="2">
    <source>
        <dbReference type="ARBA" id="ARBA00007448"/>
    </source>
</evidence>
<accession>A0A835FTL7</accession>
<feature type="domain" description="AAA+ ATPase" evidence="8">
    <location>
        <begin position="445"/>
        <end position="601"/>
    </location>
</feature>
<feature type="compositionally biased region" description="Basic and acidic residues" evidence="7">
    <location>
        <begin position="523"/>
        <end position="544"/>
    </location>
</feature>
<proteinExistence type="inferred from homology"/>
<dbReference type="PANTHER" id="PTHR23070">
    <property type="entry name" value="BCS1 AAA-TYPE ATPASE"/>
    <property type="match status" value="1"/>
</dbReference>
<feature type="region of interest" description="Disordered" evidence="7">
    <location>
        <begin position="127"/>
        <end position="146"/>
    </location>
</feature>
<name>A0A835FTL7_9POAL</name>
<evidence type="ECO:0000259" key="8">
    <source>
        <dbReference type="SMART" id="SM00382"/>
    </source>
</evidence>
<dbReference type="InterPro" id="IPR003593">
    <property type="entry name" value="AAA+_ATPase"/>
</dbReference>
<dbReference type="AlphaFoldDB" id="A0A835FTL7"/>
<comment type="caution">
    <text evidence="9">The sequence shown here is derived from an EMBL/GenBank/DDBJ whole genome shotgun (WGS) entry which is preliminary data.</text>
</comment>
<dbReference type="GO" id="GO:0005524">
    <property type="term" value="F:ATP binding"/>
    <property type="evidence" value="ECO:0007669"/>
    <property type="project" value="UniProtKB-KW"/>
</dbReference>
<dbReference type="GO" id="GO:0016887">
    <property type="term" value="F:ATP hydrolysis activity"/>
    <property type="evidence" value="ECO:0007669"/>
    <property type="project" value="InterPro"/>
</dbReference>
<evidence type="ECO:0000256" key="6">
    <source>
        <dbReference type="ARBA" id="ARBA00049360"/>
    </source>
</evidence>
<dbReference type="Gene3D" id="6.10.280.40">
    <property type="match status" value="1"/>
</dbReference>
<dbReference type="InterPro" id="IPR050747">
    <property type="entry name" value="Mitochondrial_chaperone_BCS1"/>
</dbReference>
<dbReference type="InterPro" id="IPR058017">
    <property type="entry name" value="At3g28540-like_C"/>
</dbReference>
<comment type="catalytic activity">
    <reaction evidence="6">
        <text>ATP + H2O = ADP + phosphate + H(+)</text>
        <dbReference type="Rhea" id="RHEA:13065"/>
        <dbReference type="ChEBI" id="CHEBI:15377"/>
        <dbReference type="ChEBI" id="CHEBI:15378"/>
        <dbReference type="ChEBI" id="CHEBI:30616"/>
        <dbReference type="ChEBI" id="CHEBI:43474"/>
        <dbReference type="ChEBI" id="CHEBI:456216"/>
    </reaction>
</comment>
<keyword evidence="3" id="KW-0547">Nucleotide-binding</keyword>
<dbReference type="InterPro" id="IPR003960">
    <property type="entry name" value="ATPase_AAA_CS"/>
</dbReference>
<dbReference type="SMART" id="SM00382">
    <property type="entry name" value="AAA"/>
    <property type="match status" value="1"/>
</dbReference>
<dbReference type="EMBL" id="JACEFO010000407">
    <property type="protein sequence ID" value="KAF8772360.1"/>
    <property type="molecule type" value="Genomic_DNA"/>
</dbReference>
<dbReference type="Proteomes" id="UP000636709">
    <property type="component" value="Unassembled WGS sequence"/>
</dbReference>
<evidence type="ECO:0000256" key="1">
    <source>
        <dbReference type="ARBA" id="ARBA00001946"/>
    </source>
</evidence>
<dbReference type="PROSITE" id="PS00674">
    <property type="entry name" value="AAA"/>
    <property type="match status" value="1"/>
</dbReference>
<comment type="similarity">
    <text evidence="2">Belongs to the AAA ATPase family. BCS1 subfamily.</text>
</comment>
<keyword evidence="10" id="KW-1185">Reference proteome</keyword>
<evidence type="ECO:0000256" key="7">
    <source>
        <dbReference type="SAM" id="MobiDB-lite"/>
    </source>
</evidence>
<dbReference type="InterPro" id="IPR027417">
    <property type="entry name" value="P-loop_NTPase"/>
</dbReference>
<dbReference type="Pfam" id="PF00004">
    <property type="entry name" value="AAA"/>
    <property type="match status" value="2"/>
</dbReference>
<feature type="compositionally biased region" description="Acidic residues" evidence="7">
    <location>
        <begin position="678"/>
        <end position="689"/>
    </location>
</feature>
<feature type="region of interest" description="Disordered" evidence="7">
    <location>
        <begin position="667"/>
        <end position="691"/>
    </location>
</feature>
<dbReference type="OrthoDB" id="10251412at2759"/>
<dbReference type="GO" id="GO:0006950">
    <property type="term" value="P:response to stress"/>
    <property type="evidence" value="ECO:0007669"/>
    <property type="project" value="UniProtKB-ARBA"/>
</dbReference>
<evidence type="ECO:0000313" key="10">
    <source>
        <dbReference type="Proteomes" id="UP000636709"/>
    </source>
</evidence>
<keyword evidence="5" id="KW-0460">Magnesium</keyword>
<organism evidence="9 10">
    <name type="scientific">Digitaria exilis</name>
    <dbReference type="NCBI Taxonomy" id="1010633"/>
    <lineage>
        <taxon>Eukaryota</taxon>
        <taxon>Viridiplantae</taxon>
        <taxon>Streptophyta</taxon>
        <taxon>Embryophyta</taxon>
        <taxon>Tracheophyta</taxon>
        <taxon>Spermatophyta</taxon>
        <taxon>Magnoliopsida</taxon>
        <taxon>Liliopsida</taxon>
        <taxon>Poales</taxon>
        <taxon>Poaceae</taxon>
        <taxon>PACMAD clade</taxon>
        <taxon>Panicoideae</taxon>
        <taxon>Panicodae</taxon>
        <taxon>Paniceae</taxon>
        <taxon>Anthephorinae</taxon>
        <taxon>Digitaria</taxon>
    </lineage>
</organism>
<protein>
    <recommendedName>
        <fullName evidence="8">AAA+ ATPase domain-containing protein</fullName>
    </recommendedName>
</protein>
<dbReference type="Pfam" id="PF25568">
    <property type="entry name" value="AAA_lid_At3g28540"/>
    <property type="match status" value="1"/>
</dbReference>
<evidence type="ECO:0000256" key="5">
    <source>
        <dbReference type="ARBA" id="ARBA00022842"/>
    </source>
</evidence>
<keyword evidence="4" id="KW-0067">ATP-binding</keyword>
<dbReference type="InterPro" id="IPR003959">
    <property type="entry name" value="ATPase_AAA_core"/>
</dbReference>
<evidence type="ECO:0000256" key="4">
    <source>
        <dbReference type="ARBA" id="ARBA00022840"/>
    </source>
</evidence>
<dbReference type="FunFam" id="3.40.50.300:FF:001122">
    <property type="entry name" value="AAA-ATPase ASD, mitochondrial"/>
    <property type="match status" value="1"/>
</dbReference>
<dbReference type="SUPFAM" id="SSF52540">
    <property type="entry name" value="P-loop containing nucleoside triphosphate hydrolases"/>
    <property type="match status" value="1"/>
</dbReference>
<evidence type="ECO:0000256" key="3">
    <source>
        <dbReference type="ARBA" id="ARBA00022741"/>
    </source>
</evidence>
<dbReference type="CDD" id="cd19510">
    <property type="entry name" value="RecA-like_BCS1"/>
    <property type="match status" value="1"/>
</dbReference>
<sequence length="733" mass="81870">MSFVTRRDRPSPFFSCKPTRRPLVVHDRQKKKKHANSTEGAKETDQKRRPSWTLSPPHVGLGHFVAKKENRAPPHGDVDVTCHGGEQQDDAKLLIVVLYYAAARLGVLHEFTGKHSRSRTQRIKIWASRPEPGRRRSPWWPDAPYPNENSISTGARQLGATTTSSSSYDQETTLTLRCAASVCVCMVGGGMEGSLLSGLNSGVVLSLIAVLWTVVWQNLQHLHLQQFFGRHLSRHARRLAAMVDPYLSVTIAEYEGGRMKRSDAFEEVKAYLSDACSRGVRHLRAEGAKDADKLVLSMVDGEEVSDEFEGATVWWWAYSKSPPRNDGATAWWSGGGAAQEERRFYRLFFLERHRELVLDTYLPRVRQQGRAVMVKNRQRKLFTNISTHQWSDGGYMRSAWSHVVFEHPKTFATLAMDPSEKKKIMDDLDMFKKGKEYYARVGKAWKRGYLLYGPPGTGKSAMIAAMANYLDYDIYDIELTSVHSNTDLRKLFIETTSKSIIVIEDIDCSLDLTGARKKKKKSAAAEDGDKDKKNGPAAAGEKKDTSSKVTLSGLLNFIDGLWSACGGERIIVFTTNHVGKLDPALIRRGRMDKHIEMSYCGFEAFKFLAKTYLDVDAHEQFEAVGELLREVEMTPADVAENLTPKSLEDGPDSCLAALVKALEEAKEKKASGGKGQDEQDEEEDEEEEPPAALLRDACVVYTTSIVVVWYIESAGSLVLVPLPSLGETIAGQR</sequence>
<reference evidence="9" key="1">
    <citation type="submission" date="2020-07" db="EMBL/GenBank/DDBJ databases">
        <title>Genome sequence and genetic diversity analysis of an under-domesticated orphan crop, white fonio (Digitaria exilis).</title>
        <authorList>
            <person name="Bennetzen J.L."/>
            <person name="Chen S."/>
            <person name="Ma X."/>
            <person name="Wang X."/>
            <person name="Yssel A.E.J."/>
            <person name="Chaluvadi S.R."/>
            <person name="Johnson M."/>
            <person name="Gangashetty P."/>
            <person name="Hamidou F."/>
            <person name="Sanogo M.D."/>
            <person name="Zwaenepoel A."/>
            <person name="Wallace J."/>
            <person name="Van De Peer Y."/>
            <person name="Van Deynze A."/>
        </authorList>
    </citation>
    <scope>NUCLEOTIDE SEQUENCE</scope>
    <source>
        <tissue evidence="9">Leaves</tissue>
    </source>
</reference>
<feature type="compositionally biased region" description="Basic and acidic residues" evidence="7">
    <location>
        <begin position="1"/>
        <end position="10"/>
    </location>
</feature>